<dbReference type="Proteomes" id="UP000886339">
    <property type="component" value="Unassembled WGS sequence"/>
</dbReference>
<proteinExistence type="predicted"/>
<evidence type="ECO:0000313" key="2">
    <source>
        <dbReference type="EMBL" id="HEC07563.1"/>
    </source>
</evidence>
<dbReference type="InterPro" id="IPR050289">
    <property type="entry name" value="TorD/DmsD_chaperones"/>
</dbReference>
<evidence type="ECO:0000256" key="1">
    <source>
        <dbReference type="ARBA" id="ARBA00023186"/>
    </source>
</evidence>
<keyword evidence="1" id="KW-0143">Chaperone</keyword>
<dbReference type="EMBL" id="DRLF01000409">
    <property type="protein sequence ID" value="HEC07563.1"/>
    <property type="molecule type" value="Genomic_DNA"/>
</dbReference>
<organism evidence="2">
    <name type="scientific">Thiolapillus brandeum</name>
    <dbReference type="NCBI Taxonomy" id="1076588"/>
    <lineage>
        <taxon>Bacteria</taxon>
        <taxon>Pseudomonadati</taxon>
        <taxon>Pseudomonadota</taxon>
        <taxon>Gammaproteobacteria</taxon>
        <taxon>Chromatiales</taxon>
        <taxon>Sedimenticolaceae</taxon>
        <taxon>Thiolapillus</taxon>
    </lineage>
</organism>
<accession>A0A831W942</accession>
<name>A0A831W942_9GAMM</name>
<gene>
    <name evidence="2" type="ORF">ENJ12_11965</name>
</gene>
<dbReference type="SUPFAM" id="SSF89155">
    <property type="entry name" value="TorD-like"/>
    <property type="match status" value="1"/>
</dbReference>
<dbReference type="PANTHER" id="PTHR34227:SF11">
    <property type="entry name" value="CHAPERONE PROTEIN TORD"/>
    <property type="match status" value="1"/>
</dbReference>
<dbReference type="AlphaFoldDB" id="A0A831W942"/>
<dbReference type="PANTHER" id="PTHR34227">
    <property type="entry name" value="CHAPERONE PROTEIN YCDY"/>
    <property type="match status" value="1"/>
</dbReference>
<dbReference type="InterPro" id="IPR036411">
    <property type="entry name" value="TorD-like_sf"/>
</dbReference>
<dbReference type="Gene3D" id="1.10.3480.10">
    <property type="entry name" value="TorD-like"/>
    <property type="match status" value="1"/>
</dbReference>
<protein>
    <submittedName>
        <fullName evidence="2">Dehydrogenase</fullName>
    </submittedName>
</protein>
<dbReference type="Pfam" id="PF02613">
    <property type="entry name" value="Nitrate_red_del"/>
    <property type="match status" value="1"/>
</dbReference>
<sequence length="256" mass="29166">MSAATQQRSEGQDVLGLFRKQTAEDLELLAILHDREPDAQLLQQMKHAGFPQVLALNLESESGRQALDLMHKAILDLPEAITTQVLDDLAADYASIYLNHNIHASPEESVWLDEDSLICQDSMFQVRSWFEKHNLEIYNWRIRPDDHLVYQLQFIAHLLSENDDMETLEEAATFMDEHLLRWLGDFGRRVSQRCDTPYFAGAAALTAAYCEELRDLLAEILQQPRPSKEEIEERMQPAAQTEPVPVKFVPGIGPAV</sequence>
<dbReference type="InterPro" id="IPR020945">
    <property type="entry name" value="DMSO/NO3_reduct_chaperone"/>
</dbReference>
<comment type="caution">
    <text evidence="2">The sequence shown here is derived from an EMBL/GenBank/DDBJ whole genome shotgun (WGS) entry which is preliminary data.</text>
</comment>
<reference evidence="2" key="1">
    <citation type="journal article" date="2020" name="mSystems">
        <title>Genome- and Community-Level Interaction Insights into Carbon Utilization and Element Cycling Functions of Hydrothermarchaeota in Hydrothermal Sediment.</title>
        <authorList>
            <person name="Zhou Z."/>
            <person name="Liu Y."/>
            <person name="Xu W."/>
            <person name="Pan J."/>
            <person name="Luo Z.H."/>
            <person name="Li M."/>
        </authorList>
    </citation>
    <scope>NUCLEOTIDE SEQUENCE [LARGE SCALE GENOMIC DNA]</scope>
    <source>
        <strain evidence="2">HyVt-458</strain>
    </source>
</reference>